<dbReference type="InterPro" id="IPR003754">
    <property type="entry name" value="4pyrrol_synth_uPrphyn_synth"/>
</dbReference>
<evidence type="ECO:0000313" key="3">
    <source>
        <dbReference type="Proteomes" id="UP001262889"/>
    </source>
</evidence>
<dbReference type="SUPFAM" id="SSF69618">
    <property type="entry name" value="HemD-like"/>
    <property type="match status" value="1"/>
</dbReference>
<reference evidence="2 3" key="1">
    <citation type="submission" date="2023-09" db="EMBL/GenBank/DDBJ databases">
        <authorList>
            <person name="Rey-Velasco X."/>
        </authorList>
    </citation>
    <scope>NUCLEOTIDE SEQUENCE [LARGE SCALE GENOMIC DNA]</scope>
    <source>
        <strain evidence="2 3">F363</strain>
    </source>
</reference>
<dbReference type="CDD" id="cd06578">
    <property type="entry name" value="HemD"/>
    <property type="match status" value="1"/>
</dbReference>
<evidence type="ECO:0000313" key="2">
    <source>
        <dbReference type="EMBL" id="MDT0642104.1"/>
    </source>
</evidence>
<organism evidence="2 3">
    <name type="scientific">Autumnicola tepida</name>
    <dbReference type="NCBI Taxonomy" id="3075595"/>
    <lineage>
        <taxon>Bacteria</taxon>
        <taxon>Pseudomonadati</taxon>
        <taxon>Bacteroidota</taxon>
        <taxon>Flavobacteriia</taxon>
        <taxon>Flavobacteriales</taxon>
        <taxon>Flavobacteriaceae</taxon>
        <taxon>Autumnicola</taxon>
    </lineage>
</organism>
<name>A0ABU3C713_9FLAO</name>
<dbReference type="Gene3D" id="3.40.50.10090">
    <property type="match status" value="1"/>
</dbReference>
<evidence type="ECO:0000259" key="1">
    <source>
        <dbReference type="Pfam" id="PF02602"/>
    </source>
</evidence>
<protein>
    <submittedName>
        <fullName evidence="2">Uroporphyrinogen-III synthase</fullName>
        <ecNumber evidence="2">4.2.1.75</ecNumber>
    </submittedName>
</protein>
<accession>A0ABU3C713</accession>
<keyword evidence="3" id="KW-1185">Reference proteome</keyword>
<dbReference type="Proteomes" id="UP001262889">
    <property type="component" value="Unassembled WGS sequence"/>
</dbReference>
<dbReference type="RefSeq" id="WP_311533773.1">
    <property type="nucleotide sequence ID" value="NZ_JAVRHQ010000003.1"/>
</dbReference>
<dbReference type="EMBL" id="JAVRHQ010000003">
    <property type="protein sequence ID" value="MDT0642104.1"/>
    <property type="molecule type" value="Genomic_DNA"/>
</dbReference>
<dbReference type="InterPro" id="IPR039793">
    <property type="entry name" value="UROS/Hem4"/>
</dbReference>
<sequence>MPTILSTKVLSPSQKQLVLNGGIGFVEYDAIKIDFTDFNLAAPVKNAIVTSKNAAKAIQTKGILAEKCFCVGNKTSAYLKVHGYEVVAIENYGADLAKLIFEKHREEKFTFFCGNKRRDEIPSALKKHHIAFEEIEVYKTSLNFQQFQQEFEGVLFFSPSAVQSYTKNNKLKDSIAFCIGETTASEAKKHTGNIVVANSPGIENVIVQVVKYFRR</sequence>
<dbReference type="PANTHER" id="PTHR12390">
    <property type="entry name" value="UROPORPHYRINOGEN III SYNTHASE"/>
    <property type="match status" value="1"/>
</dbReference>
<dbReference type="PANTHER" id="PTHR12390:SF0">
    <property type="entry name" value="UROPORPHYRINOGEN-III SYNTHASE"/>
    <property type="match status" value="1"/>
</dbReference>
<dbReference type="Pfam" id="PF02602">
    <property type="entry name" value="HEM4"/>
    <property type="match status" value="1"/>
</dbReference>
<comment type="caution">
    <text evidence="2">The sequence shown here is derived from an EMBL/GenBank/DDBJ whole genome shotgun (WGS) entry which is preliminary data.</text>
</comment>
<proteinExistence type="predicted"/>
<dbReference type="InterPro" id="IPR036108">
    <property type="entry name" value="4pyrrol_syn_uPrphyn_synt_sf"/>
</dbReference>
<dbReference type="GO" id="GO:0004852">
    <property type="term" value="F:uroporphyrinogen-III synthase activity"/>
    <property type="evidence" value="ECO:0007669"/>
    <property type="project" value="UniProtKB-EC"/>
</dbReference>
<keyword evidence="2" id="KW-0456">Lyase</keyword>
<dbReference type="EC" id="4.2.1.75" evidence="2"/>
<feature type="domain" description="Tetrapyrrole biosynthesis uroporphyrinogen III synthase" evidence="1">
    <location>
        <begin position="43"/>
        <end position="204"/>
    </location>
</feature>
<gene>
    <name evidence="2" type="ORF">RM553_04595</name>
</gene>